<gene>
    <name evidence="2" type="ORF">FA09DRAFT_340249</name>
</gene>
<proteinExistence type="predicted"/>
<reference evidence="2 3" key="1">
    <citation type="journal article" date="2018" name="Mol. Biol. Evol.">
        <title>Broad Genomic Sampling Reveals a Smut Pathogenic Ancestry of the Fungal Clade Ustilaginomycotina.</title>
        <authorList>
            <person name="Kijpornyongpan T."/>
            <person name="Mondo S.J."/>
            <person name="Barry K."/>
            <person name="Sandor L."/>
            <person name="Lee J."/>
            <person name="Lipzen A."/>
            <person name="Pangilinan J."/>
            <person name="LaButti K."/>
            <person name="Hainaut M."/>
            <person name="Henrissat B."/>
            <person name="Grigoriev I.V."/>
            <person name="Spatafora J.W."/>
            <person name="Aime M.C."/>
        </authorList>
    </citation>
    <scope>NUCLEOTIDE SEQUENCE [LARGE SCALE GENOMIC DNA]</scope>
    <source>
        <strain evidence="2 3">MCA 4186</strain>
    </source>
</reference>
<protein>
    <recommendedName>
        <fullName evidence="4">Myb-like domain-containing protein</fullName>
    </recommendedName>
</protein>
<keyword evidence="3" id="KW-1185">Reference proteome</keyword>
<evidence type="ECO:0008006" key="4">
    <source>
        <dbReference type="Google" id="ProtNLM"/>
    </source>
</evidence>
<feature type="region of interest" description="Disordered" evidence="1">
    <location>
        <begin position="1"/>
        <end position="38"/>
    </location>
</feature>
<evidence type="ECO:0000313" key="2">
    <source>
        <dbReference type="EMBL" id="PWN96454.1"/>
    </source>
</evidence>
<dbReference type="GeneID" id="37271849"/>
<dbReference type="RefSeq" id="XP_025596733.1">
    <property type="nucleotide sequence ID" value="XM_025744305.1"/>
</dbReference>
<dbReference type="EMBL" id="KZ819299">
    <property type="protein sequence ID" value="PWN96454.1"/>
    <property type="molecule type" value="Genomic_DNA"/>
</dbReference>
<evidence type="ECO:0000256" key="1">
    <source>
        <dbReference type="SAM" id="MobiDB-lite"/>
    </source>
</evidence>
<accession>A0A316Z5W2</accession>
<organism evidence="2 3">
    <name type="scientific">Tilletiopsis washingtonensis</name>
    <dbReference type="NCBI Taxonomy" id="58919"/>
    <lineage>
        <taxon>Eukaryota</taxon>
        <taxon>Fungi</taxon>
        <taxon>Dikarya</taxon>
        <taxon>Basidiomycota</taxon>
        <taxon>Ustilaginomycotina</taxon>
        <taxon>Exobasidiomycetes</taxon>
        <taxon>Entylomatales</taxon>
        <taxon>Entylomatales incertae sedis</taxon>
        <taxon>Tilletiopsis</taxon>
    </lineage>
</organism>
<dbReference type="Proteomes" id="UP000245946">
    <property type="component" value="Unassembled WGS sequence"/>
</dbReference>
<feature type="compositionally biased region" description="Basic and acidic residues" evidence="1">
    <location>
        <begin position="1"/>
        <end position="25"/>
    </location>
</feature>
<evidence type="ECO:0000313" key="3">
    <source>
        <dbReference type="Proteomes" id="UP000245946"/>
    </source>
</evidence>
<dbReference type="AlphaFoldDB" id="A0A316Z5W2"/>
<sequence>MPPKRKADESNGEAKPRVKKAKSEASGDSAALKKGPWSPEDHELAITCILSLNPPKMSKEQLTAIGQVVGRDATAMSNWWRRVGKSMKDAEAMLAKGTKGEQ</sequence>
<name>A0A316Z5W2_9BASI</name>